<dbReference type="SUPFAM" id="SSF52266">
    <property type="entry name" value="SGNH hydrolase"/>
    <property type="match status" value="1"/>
</dbReference>
<keyword evidence="7" id="KW-0012">Acyltransferase</keyword>
<dbReference type="InterPro" id="IPR036514">
    <property type="entry name" value="SGNH_hydro_sf"/>
</dbReference>
<evidence type="ECO:0000313" key="12">
    <source>
        <dbReference type="Proteomes" id="UP000185628"/>
    </source>
</evidence>
<dbReference type="InterPro" id="IPR050879">
    <property type="entry name" value="Acyltransferase_3"/>
</dbReference>
<feature type="transmembrane region" description="Helical" evidence="9">
    <location>
        <begin position="381"/>
        <end position="400"/>
    </location>
</feature>
<reference evidence="12" key="1">
    <citation type="submission" date="2016-12" db="EMBL/GenBank/DDBJ databases">
        <authorList>
            <person name="Meng X."/>
        </authorList>
    </citation>
    <scope>NUCLEOTIDE SEQUENCE [LARGE SCALE GENOMIC DNA]</scope>
    <source>
        <strain evidence="12">DSM 19116</strain>
    </source>
</reference>
<evidence type="ECO:0000256" key="6">
    <source>
        <dbReference type="ARBA" id="ARBA00023136"/>
    </source>
</evidence>
<feature type="region of interest" description="Disordered" evidence="8">
    <location>
        <begin position="420"/>
        <end position="470"/>
    </location>
</feature>
<evidence type="ECO:0000313" key="11">
    <source>
        <dbReference type="EMBL" id="OKL53071.1"/>
    </source>
</evidence>
<evidence type="ECO:0000256" key="8">
    <source>
        <dbReference type="SAM" id="MobiDB-lite"/>
    </source>
</evidence>
<dbReference type="AlphaFoldDB" id="A0A1Q5PZL3"/>
<dbReference type="GO" id="GO:0016747">
    <property type="term" value="F:acyltransferase activity, transferring groups other than amino-acyl groups"/>
    <property type="evidence" value="ECO:0007669"/>
    <property type="project" value="InterPro"/>
</dbReference>
<protein>
    <recommendedName>
        <fullName evidence="10">Acyltransferase 3 domain-containing protein</fullName>
    </recommendedName>
</protein>
<evidence type="ECO:0000256" key="2">
    <source>
        <dbReference type="ARBA" id="ARBA00022475"/>
    </source>
</evidence>
<name>A0A1Q5PZL3_9ACTO</name>
<dbReference type="Pfam" id="PF01757">
    <property type="entry name" value="Acyl_transf_3"/>
    <property type="match status" value="1"/>
</dbReference>
<keyword evidence="6 9" id="KW-0472">Membrane</keyword>
<proteinExistence type="predicted"/>
<dbReference type="PANTHER" id="PTHR23028">
    <property type="entry name" value="ACETYLTRANSFERASE"/>
    <property type="match status" value="1"/>
</dbReference>
<feature type="transmembrane region" description="Helical" evidence="9">
    <location>
        <begin position="35"/>
        <end position="57"/>
    </location>
</feature>
<dbReference type="Proteomes" id="UP000185628">
    <property type="component" value="Unassembled WGS sequence"/>
</dbReference>
<organism evidence="11 12">
    <name type="scientific">Bowdeniella nasicola</name>
    <dbReference type="NCBI Taxonomy" id="208480"/>
    <lineage>
        <taxon>Bacteria</taxon>
        <taxon>Bacillati</taxon>
        <taxon>Actinomycetota</taxon>
        <taxon>Actinomycetes</taxon>
        <taxon>Actinomycetales</taxon>
        <taxon>Actinomycetaceae</taxon>
        <taxon>Bowdeniella</taxon>
    </lineage>
</organism>
<keyword evidence="3" id="KW-0808">Transferase</keyword>
<dbReference type="EMBL" id="MQVR01000092">
    <property type="protein sequence ID" value="OKL53071.1"/>
    <property type="molecule type" value="Genomic_DNA"/>
</dbReference>
<dbReference type="InterPro" id="IPR002656">
    <property type="entry name" value="Acyl_transf_3_dom"/>
</dbReference>
<dbReference type="Gene3D" id="3.40.50.1110">
    <property type="entry name" value="SGNH hydrolase"/>
    <property type="match status" value="1"/>
</dbReference>
<feature type="compositionally biased region" description="Low complexity" evidence="8">
    <location>
        <begin position="428"/>
        <end position="443"/>
    </location>
</feature>
<dbReference type="GO" id="GO:0009103">
    <property type="term" value="P:lipopolysaccharide biosynthetic process"/>
    <property type="evidence" value="ECO:0007669"/>
    <property type="project" value="TreeGrafter"/>
</dbReference>
<feature type="transmembrane region" description="Helical" evidence="9">
    <location>
        <begin position="149"/>
        <end position="167"/>
    </location>
</feature>
<feature type="transmembrane region" description="Helical" evidence="9">
    <location>
        <begin position="302"/>
        <end position="324"/>
    </location>
</feature>
<evidence type="ECO:0000256" key="1">
    <source>
        <dbReference type="ARBA" id="ARBA00004651"/>
    </source>
</evidence>
<evidence type="ECO:0000256" key="4">
    <source>
        <dbReference type="ARBA" id="ARBA00022692"/>
    </source>
</evidence>
<evidence type="ECO:0000259" key="10">
    <source>
        <dbReference type="Pfam" id="PF01757"/>
    </source>
</evidence>
<comment type="subcellular location">
    <subcellularLocation>
        <location evidence="1">Cell membrane</location>
        <topology evidence="1">Multi-pass membrane protein</topology>
    </subcellularLocation>
</comment>
<keyword evidence="4 9" id="KW-0812">Transmembrane</keyword>
<sequence>MEPGDRPKAIPGLDGLRALAILAVLVYHLRPATLTGGFIGVDIFFVVSGFLITTLLLREVAANGAIDLKSFWLRRARRLIPALVTCVVVSVTAAFFVGGDLLVGIGRQTLGALTFSTNWVEIGAGSSYFARTSPQLFVNFWSLAVEEQFYLFWPIIVAILLVATKTVRTRVRIVGAIGIASAAWMAFNVAPGTDATRAYYGTDTHLFGLMFGAALAFMWSRYSILDSQLWHRWRIPASLLATALLAVLLGVVTEDNVWTFRGGLVLASFATTIIIAAVISGRHPFLPVMESVPVKWIGARSYGIYLWHWPVILILAAMTPSVVPDSVASWVMRAIACALTLAIAATSYRYIETPIRRHGFRVCAHRALVAVRSAQHWQPRAIAATAAACLAVMPVAIATAPEKSETQLQIEAGEKLLAEKAKQDEQPAEAAPTESTPAPVTASEKATGDGVHDDGAGNGDTAKAADTLDTGVPTGKEISAFGDSLLVTTIHAMEDRFPGIAVDAKSSRQWPAGLQQIRQALDAGRVRRGVVIALGTNAGLPDPSMLRDALDALGTDRLVVVVNIYGKSTWIDSVNADIAAIANEYANVIVADWHGAISDNRGLLQADGVHPGIKGAHLYADTVKAAFEQLSATLTSS</sequence>
<feature type="transmembrane region" description="Helical" evidence="9">
    <location>
        <begin position="174"/>
        <end position="192"/>
    </location>
</feature>
<feature type="transmembrane region" description="Helical" evidence="9">
    <location>
        <begin position="78"/>
        <end position="97"/>
    </location>
</feature>
<comment type="caution">
    <text evidence="11">The sequence shown here is derived from an EMBL/GenBank/DDBJ whole genome shotgun (WGS) entry which is preliminary data.</text>
</comment>
<gene>
    <name evidence="11" type="ORF">BSZ39_11480</name>
</gene>
<feature type="compositionally biased region" description="Basic and acidic residues" evidence="8">
    <location>
        <begin position="446"/>
        <end position="455"/>
    </location>
</feature>
<evidence type="ECO:0000256" key="7">
    <source>
        <dbReference type="ARBA" id="ARBA00023315"/>
    </source>
</evidence>
<evidence type="ECO:0000256" key="9">
    <source>
        <dbReference type="SAM" id="Phobius"/>
    </source>
</evidence>
<feature type="transmembrane region" description="Helical" evidence="9">
    <location>
        <begin position="330"/>
        <end position="351"/>
    </location>
</feature>
<feature type="transmembrane region" description="Helical" evidence="9">
    <location>
        <begin position="258"/>
        <end position="281"/>
    </location>
</feature>
<accession>A0A1Q5PZL3</accession>
<keyword evidence="5 9" id="KW-1133">Transmembrane helix</keyword>
<keyword evidence="2" id="KW-1003">Cell membrane</keyword>
<dbReference type="PANTHER" id="PTHR23028:SF53">
    <property type="entry name" value="ACYL_TRANSF_3 DOMAIN-CONTAINING PROTEIN"/>
    <property type="match status" value="1"/>
</dbReference>
<feature type="transmembrane region" description="Helical" evidence="9">
    <location>
        <begin position="204"/>
        <end position="222"/>
    </location>
</feature>
<feature type="domain" description="Acyltransferase 3" evidence="10">
    <location>
        <begin position="11"/>
        <end position="347"/>
    </location>
</feature>
<keyword evidence="12" id="KW-1185">Reference proteome</keyword>
<dbReference type="GO" id="GO:0005886">
    <property type="term" value="C:plasma membrane"/>
    <property type="evidence" value="ECO:0007669"/>
    <property type="project" value="UniProtKB-SubCell"/>
</dbReference>
<feature type="transmembrane region" description="Helical" evidence="9">
    <location>
        <begin position="234"/>
        <end position="252"/>
    </location>
</feature>
<evidence type="ECO:0000256" key="5">
    <source>
        <dbReference type="ARBA" id="ARBA00022989"/>
    </source>
</evidence>
<evidence type="ECO:0000256" key="3">
    <source>
        <dbReference type="ARBA" id="ARBA00022679"/>
    </source>
</evidence>
<dbReference type="STRING" id="208480.SAMN02910418_01012"/>